<sequence>MGRFYQWEPFTDGYVQLSEDPDTHLPGHFLVWGSQRCELNCRPLGYRFYVRHTEKTPGCDGILGSNRTLDKCGVCGGDHTACKLVSGNYSETNVPIGYHRILQIPAGASQIQVR</sequence>
<proteinExistence type="predicted"/>
<protein>
    <submittedName>
        <fullName evidence="2">ADAMTS-like protein 4</fullName>
    </submittedName>
</protein>
<dbReference type="InterPro" id="IPR050439">
    <property type="entry name" value="ADAMTS_ADAMTS-like"/>
</dbReference>
<dbReference type="InterPro" id="IPR045371">
    <property type="entry name" value="ADAMTS_CR_3"/>
</dbReference>
<keyword evidence="3" id="KW-1185">Reference proteome</keyword>
<organism evidence="2 3">
    <name type="scientific">Ophiophagus hannah</name>
    <name type="common">King cobra</name>
    <name type="synonym">Naja hannah</name>
    <dbReference type="NCBI Taxonomy" id="8665"/>
    <lineage>
        <taxon>Eukaryota</taxon>
        <taxon>Metazoa</taxon>
        <taxon>Chordata</taxon>
        <taxon>Craniata</taxon>
        <taxon>Vertebrata</taxon>
        <taxon>Euteleostomi</taxon>
        <taxon>Lepidosauria</taxon>
        <taxon>Squamata</taxon>
        <taxon>Bifurcata</taxon>
        <taxon>Unidentata</taxon>
        <taxon>Episquamata</taxon>
        <taxon>Toxicofera</taxon>
        <taxon>Serpentes</taxon>
        <taxon>Colubroidea</taxon>
        <taxon>Elapidae</taxon>
        <taxon>Elapinae</taxon>
        <taxon>Ophiophagus</taxon>
    </lineage>
</organism>
<comment type="caution">
    <text evidence="2">The sequence shown here is derived from an EMBL/GenBank/DDBJ whole genome shotgun (WGS) entry which is preliminary data.</text>
</comment>
<dbReference type="PANTHER" id="PTHR13723">
    <property type="entry name" value="ADAMTS A DISINTEGRIN AND METALLOPROTEASE WITH THROMBOSPONDIN MOTIFS PROTEASE"/>
    <property type="match status" value="1"/>
</dbReference>
<reference evidence="2 3" key="1">
    <citation type="journal article" date="2013" name="Proc. Natl. Acad. Sci. U.S.A.">
        <title>The king cobra genome reveals dynamic gene evolution and adaptation in the snake venom system.</title>
        <authorList>
            <person name="Vonk F.J."/>
            <person name="Casewell N.R."/>
            <person name="Henkel C.V."/>
            <person name="Heimberg A.M."/>
            <person name="Jansen H.J."/>
            <person name="McCleary R.J."/>
            <person name="Kerkkamp H.M."/>
            <person name="Vos R.A."/>
            <person name="Guerreiro I."/>
            <person name="Calvete J.J."/>
            <person name="Wuster W."/>
            <person name="Woods A.E."/>
            <person name="Logan J.M."/>
            <person name="Harrison R.A."/>
            <person name="Castoe T.A."/>
            <person name="de Koning A.P."/>
            <person name="Pollock D.D."/>
            <person name="Yandell M."/>
            <person name="Calderon D."/>
            <person name="Renjifo C."/>
            <person name="Currier R.B."/>
            <person name="Salgado D."/>
            <person name="Pla D."/>
            <person name="Sanz L."/>
            <person name="Hyder A.S."/>
            <person name="Ribeiro J.M."/>
            <person name="Arntzen J.W."/>
            <person name="van den Thillart G.E."/>
            <person name="Boetzer M."/>
            <person name="Pirovano W."/>
            <person name="Dirks R.P."/>
            <person name="Spaink H.P."/>
            <person name="Duboule D."/>
            <person name="McGlinn E."/>
            <person name="Kini R.M."/>
            <person name="Richardson M.K."/>
        </authorList>
    </citation>
    <scope>NUCLEOTIDE SEQUENCE</scope>
    <source>
        <tissue evidence="2">Blood</tissue>
    </source>
</reference>
<evidence type="ECO:0000259" key="1">
    <source>
        <dbReference type="Pfam" id="PF19236"/>
    </source>
</evidence>
<evidence type="ECO:0000313" key="2">
    <source>
        <dbReference type="EMBL" id="ETE63012.1"/>
    </source>
</evidence>
<dbReference type="OrthoDB" id="10062690at2759"/>
<evidence type="ECO:0000313" key="3">
    <source>
        <dbReference type="Proteomes" id="UP000018936"/>
    </source>
</evidence>
<feature type="non-terminal residue" evidence="2">
    <location>
        <position position="1"/>
    </location>
</feature>
<dbReference type="PANTHER" id="PTHR13723:SF144">
    <property type="entry name" value="ADAMTS-LIKE PROTEIN 4"/>
    <property type="match status" value="1"/>
</dbReference>
<dbReference type="Pfam" id="PF19236">
    <property type="entry name" value="ADAMTS_CR_3"/>
    <property type="match status" value="1"/>
</dbReference>
<dbReference type="GO" id="GO:0030198">
    <property type="term" value="P:extracellular matrix organization"/>
    <property type="evidence" value="ECO:0007669"/>
    <property type="project" value="TreeGrafter"/>
</dbReference>
<dbReference type="Gene3D" id="2.60.120.830">
    <property type="match status" value="1"/>
</dbReference>
<dbReference type="GO" id="GO:0006508">
    <property type="term" value="P:proteolysis"/>
    <property type="evidence" value="ECO:0007669"/>
    <property type="project" value="TreeGrafter"/>
</dbReference>
<dbReference type="GO" id="GO:0004222">
    <property type="term" value="F:metalloendopeptidase activity"/>
    <property type="evidence" value="ECO:0007669"/>
    <property type="project" value="TreeGrafter"/>
</dbReference>
<name>V8NNB9_OPHHA</name>
<accession>V8NNB9</accession>
<dbReference type="AlphaFoldDB" id="V8NNB9"/>
<dbReference type="Proteomes" id="UP000018936">
    <property type="component" value="Unassembled WGS sequence"/>
</dbReference>
<gene>
    <name evidence="2" type="primary">Adamtsl4</name>
    <name evidence="2" type="ORF">L345_11231</name>
</gene>
<dbReference type="GO" id="GO:0031012">
    <property type="term" value="C:extracellular matrix"/>
    <property type="evidence" value="ECO:0007669"/>
    <property type="project" value="TreeGrafter"/>
</dbReference>
<dbReference type="EMBL" id="AZIM01002952">
    <property type="protein sequence ID" value="ETE63012.1"/>
    <property type="molecule type" value="Genomic_DNA"/>
</dbReference>
<feature type="domain" description="ADAMTS/ADAMTS-like cysteine-rich" evidence="1">
    <location>
        <begin position="51"/>
        <end position="82"/>
    </location>
</feature>